<protein>
    <submittedName>
        <fullName evidence="4">Biotin/lipoate A/B protein ligase family</fullName>
    </submittedName>
</protein>
<dbReference type="SUPFAM" id="SSF55681">
    <property type="entry name" value="Class II aaRS and biotin synthetases"/>
    <property type="match status" value="1"/>
</dbReference>
<keyword evidence="1" id="KW-0677">Repeat</keyword>
<sequence>MTVPGTRNIGLPLMNLVRLKGVPILKQLHLEERLLRTSSDNWCIINDGTNDPTVVMGISGKPVELLEIDSVVRDEIPVIQRFTGGGTVIVDQGTIFVTFICNKNAVPGLQSYPRPIMSWSSLVYRKVFQGIGDFGLRENDYVLGNLKFGGNAQSIIKNRWVHHTSFLWDYEIGNMAYLKLPKRAPEYRQARSHLEFVCRMKDYIPRSNFIDRTIDAVGNHFLVRSMELEAIKYPSDTKFKPSSRLLRKQELEETAVDSQTGSDTKFKPSSRLLRKQELEEFAVDSQTAVGWGFDSYLWYGRGFLQVRAYHDGRPRGPLWRGKKLIGKEAIFVISGLKRFKDDSEKLEKFIKTHVRRLLKMDMIAVLNELERQQEVSLAVEMFRVIQKQDWYTPDVYVYKDLIIALARCKMMDDAMELWGNMRKEGLFPDSQTYAEVIRGFLAYGSPADAMNIFEDMKKSPDPPEELPFRILLKGLLPTSIVEEQGQAGF</sequence>
<name>A0ABD1PB54_9LAMI</name>
<dbReference type="Pfam" id="PF13041">
    <property type="entry name" value="PPR_2"/>
    <property type="match status" value="1"/>
</dbReference>
<dbReference type="CDD" id="cd16443">
    <property type="entry name" value="LplA"/>
    <property type="match status" value="1"/>
</dbReference>
<dbReference type="PANTHER" id="PTHR43506:SF1">
    <property type="entry name" value="BPL_LPL CATALYTIC DOMAIN-CONTAINING PROTEIN"/>
    <property type="match status" value="1"/>
</dbReference>
<proteinExistence type="predicted"/>
<dbReference type="InterPro" id="IPR004143">
    <property type="entry name" value="BPL_LPL_catalytic"/>
</dbReference>
<gene>
    <name evidence="4" type="ORF">Adt_44537</name>
</gene>
<dbReference type="PROSITE" id="PS51733">
    <property type="entry name" value="BPL_LPL_CATALYTIC"/>
    <property type="match status" value="1"/>
</dbReference>
<dbReference type="PANTHER" id="PTHR43506">
    <property type="entry name" value="BIOTIN/LIPOATE A/B PROTEIN LIGASE FAMILY"/>
    <property type="match status" value="1"/>
</dbReference>
<feature type="repeat" description="PPR" evidence="2">
    <location>
        <begin position="394"/>
        <end position="428"/>
    </location>
</feature>
<dbReference type="InterPro" id="IPR045864">
    <property type="entry name" value="aa-tRNA-synth_II/BPL/LPL"/>
</dbReference>
<dbReference type="NCBIfam" id="TIGR00756">
    <property type="entry name" value="PPR"/>
    <property type="match status" value="1"/>
</dbReference>
<dbReference type="GO" id="GO:0016874">
    <property type="term" value="F:ligase activity"/>
    <property type="evidence" value="ECO:0007669"/>
    <property type="project" value="UniProtKB-KW"/>
</dbReference>
<evidence type="ECO:0000256" key="2">
    <source>
        <dbReference type="PROSITE-ProRule" id="PRU00708"/>
    </source>
</evidence>
<dbReference type="EMBL" id="JBFOLK010000014">
    <property type="protein sequence ID" value="KAL2461117.1"/>
    <property type="molecule type" value="Genomic_DNA"/>
</dbReference>
<comment type="caution">
    <text evidence="4">The sequence shown here is derived from an EMBL/GenBank/DDBJ whole genome shotgun (WGS) entry which is preliminary data.</text>
</comment>
<dbReference type="InterPro" id="IPR053264">
    <property type="entry name" value="Lipoate-ligase_2_inactive"/>
</dbReference>
<dbReference type="FunFam" id="3.30.930.10:FF:000077">
    <property type="entry name" value="Putative lipoate-protein ligase A"/>
    <property type="match status" value="1"/>
</dbReference>
<organism evidence="4 5">
    <name type="scientific">Abeliophyllum distichum</name>
    <dbReference type="NCBI Taxonomy" id="126358"/>
    <lineage>
        <taxon>Eukaryota</taxon>
        <taxon>Viridiplantae</taxon>
        <taxon>Streptophyta</taxon>
        <taxon>Embryophyta</taxon>
        <taxon>Tracheophyta</taxon>
        <taxon>Spermatophyta</taxon>
        <taxon>Magnoliopsida</taxon>
        <taxon>eudicotyledons</taxon>
        <taxon>Gunneridae</taxon>
        <taxon>Pentapetalae</taxon>
        <taxon>asterids</taxon>
        <taxon>lamiids</taxon>
        <taxon>Lamiales</taxon>
        <taxon>Oleaceae</taxon>
        <taxon>Forsythieae</taxon>
        <taxon>Abeliophyllum</taxon>
    </lineage>
</organism>
<dbReference type="PROSITE" id="PS51375">
    <property type="entry name" value="PPR"/>
    <property type="match status" value="2"/>
</dbReference>
<dbReference type="InterPro" id="IPR002885">
    <property type="entry name" value="PPR_rpt"/>
</dbReference>
<feature type="domain" description="BPL/LPL catalytic" evidence="3">
    <location>
        <begin position="39"/>
        <end position="225"/>
    </location>
</feature>
<dbReference type="Pfam" id="PF21948">
    <property type="entry name" value="LplA-B_cat"/>
    <property type="match status" value="1"/>
</dbReference>
<accession>A0ABD1PB54</accession>
<dbReference type="Proteomes" id="UP001604336">
    <property type="component" value="Unassembled WGS sequence"/>
</dbReference>
<evidence type="ECO:0000313" key="4">
    <source>
        <dbReference type="EMBL" id="KAL2461117.1"/>
    </source>
</evidence>
<evidence type="ECO:0000256" key="1">
    <source>
        <dbReference type="ARBA" id="ARBA00022737"/>
    </source>
</evidence>
<feature type="repeat" description="PPR" evidence="2">
    <location>
        <begin position="429"/>
        <end position="463"/>
    </location>
</feature>
<reference evidence="5" key="1">
    <citation type="submission" date="2024-07" db="EMBL/GenBank/DDBJ databases">
        <title>Two chromosome-level genome assemblies of Korean endemic species Abeliophyllum distichum and Forsythia ovata (Oleaceae).</title>
        <authorList>
            <person name="Jang H."/>
        </authorList>
    </citation>
    <scope>NUCLEOTIDE SEQUENCE [LARGE SCALE GENOMIC DNA]</scope>
</reference>
<dbReference type="InterPro" id="IPR011990">
    <property type="entry name" value="TPR-like_helical_dom_sf"/>
</dbReference>
<evidence type="ECO:0000259" key="3">
    <source>
        <dbReference type="PROSITE" id="PS51733"/>
    </source>
</evidence>
<dbReference type="Gene3D" id="1.25.40.10">
    <property type="entry name" value="Tetratricopeptide repeat domain"/>
    <property type="match status" value="1"/>
</dbReference>
<keyword evidence="4" id="KW-0436">Ligase</keyword>
<dbReference type="AlphaFoldDB" id="A0ABD1PB54"/>
<keyword evidence="5" id="KW-1185">Reference proteome</keyword>
<dbReference type="Gene3D" id="3.30.930.10">
    <property type="entry name" value="Bira Bifunctional Protein, Domain 2"/>
    <property type="match status" value="1"/>
</dbReference>
<evidence type="ECO:0000313" key="5">
    <source>
        <dbReference type="Proteomes" id="UP001604336"/>
    </source>
</evidence>